<protein>
    <submittedName>
        <fullName evidence="1">Uncharacterized protein</fullName>
    </submittedName>
</protein>
<dbReference type="OrthoDB" id="1465784at2"/>
<proteinExistence type="predicted"/>
<comment type="caution">
    <text evidence="1">The sequence shown here is derived from an EMBL/GenBank/DDBJ whole genome shotgun (WGS) entry which is preliminary data.</text>
</comment>
<sequence length="482" mass="56634">MEKSKLYTFLASFSGSMLERFELFLASPYYTEQRELLLLFRKLKAQLEKEVGLGSKQLSKQLVWKSLFEARVSYNDLAMRQLQTSLLQMAYRFVHAEASAGRPEEEWLSVMAATRAPHMEKHFRGVVRKMERQAEQPPTAHSFEYRYRFYLERHWQVEARSEKLQDAQFLEAADYFLEVGYHLRKLKHYCDAVGYEHFMAAPPKIYLREGYLDYLGGQPFLAEEPWLKAFYYTARMLTDQDGEPWFFELRELLFSNLGEFPAEDARALCIHLSNFCIDKKINTGEAAYFGELFTVYRRGIESELLLREGQLSYQDYKNIITVGLHIKAYDWVEQFIEGYTDRLPEEHRDNALAYNLAKVYFHQGAYGRVIEQLREVEYESLVYALGSKLLLLLTYYEAGEFLALDGLLDSFRIYLRRNRQISKEVRQQYLNVIRFTRRLSNLSPGDEKALLKIQKEVEACEALAGRQWLMEKIAGLKPVSAR</sequence>
<reference evidence="1 2" key="1">
    <citation type="submission" date="2019-08" db="EMBL/GenBank/DDBJ databases">
        <title>Genome of Phaeodactylibacter luteus.</title>
        <authorList>
            <person name="Bowman J.P."/>
        </authorList>
    </citation>
    <scope>NUCLEOTIDE SEQUENCE [LARGE SCALE GENOMIC DNA]</scope>
    <source>
        <strain evidence="1 2">KCTC 42180</strain>
    </source>
</reference>
<dbReference type="Proteomes" id="UP000321580">
    <property type="component" value="Unassembled WGS sequence"/>
</dbReference>
<organism evidence="1 2">
    <name type="scientific">Phaeodactylibacter luteus</name>
    <dbReference type="NCBI Taxonomy" id="1564516"/>
    <lineage>
        <taxon>Bacteria</taxon>
        <taxon>Pseudomonadati</taxon>
        <taxon>Bacteroidota</taxon>
        <taxon>Saprospiria</taxon>
        <taxon>Saprospirales</taxon>
        <taxon>Haliscomenobacteraceae</taxon>
        <taxon>Phaeodactylibacter</taxon>
    </lineage>
</organism>
<dbReference type="EMBL" id="VOOR01000039">
    <property type="protein sequence ID" value="TXB62035.1"/>
    <property type="molecule type" value="Genomic_DNA"/>
</dbReference>
<gene>
    <name evidence="1" type="ORF">FRY97_16260</name>
</gene>
<evidence type="ECO:0000313" key="2">
    <source>
        <dbReference type="Proteomes" id="UP000321580"/>
    </source>
</evidence>
<dbReference type="AlphaFoldDB" id="A0A5C6RJC5"/>
<accession>A0A5C6RJC5</accession>
<keyword evidence="2" id="KW-1185">Reference proteome</keyword>
<name>A0A5C6RJC5_9BACT</name>
<evidence type="ECO:0000313" key="1">
    <source>
        <dbReference type="EMBL" id="TXB62035.1"/>
    </source>
</evidence>
<dbReference type="RefSeq" id="WP_147168619.1">
    <property type="nucleotide sequence ID" value="NZ_VOOR01000039.1"/>
</dbReference>